<gene>
    <name evidence="1" type="ORF">MFLAVUS_011401</name>
</gene>
<proteinExistence type="predicted"/>
<keyword evidence="2" id="KW-1185">Reference proteome</keyword>
<dbReference type="Proteomes" id="UP001473302">
    <property type="component" value="Unassembled WGS sequence"/>
</dbReference>
<evidence type="ECO:0000313" key="2">
    <source>
        <dbReference type="Proteomes" id="UP001473302"/>
    </source>
</evidence>
<name>A0ABP9ZFH1_9FUNG</name>
<evidence type="ECO:0000313" key="1">
    <source>
        <dbReference type="EMBL" id="GAA5817842.1"/>
    </source>
</evidence>
<dbReference type="EMBL" id="BAABUK010000053">
    <property type="protein sequence ID" value="GAA5817842.1"/>
    <property type="molecule type" value="Genomic_DNA"/>
</dbReference>
<protein>
    <submittedName>
        <fullName evidence="1">Uncharacterized protein</fullName>
    </submittedName>
</protein>
<comment type="caution">
    <text evidence="1">The sequence shown here is derived from an EMBL/GenBank/DDBJ whole genome shotgun (WGS) entry which is preliminary data.</text>
</comment>
<accession>A0ABP9ZFH1</accession>
<organism evidence="1 2">
    <name type="scientific">Mucor flavus</name>
    <dbReference type="NCBI Taxonomy" id="439312"/>
    <lineage>
        <taxon>Eukaryota</taxon>
        <taxon>Fungi</taxon>
        <taxon>Fungi incertae sedis</taxon>
        <taxon>Mucoromycota</taxon>
        <taxon>Mucoromycotina</taxon>
        <taxon>Mucoromycetes</taxon>
        <taxon>Mucorales</taxon>
        <taxon>Mucorineae</taxon>
        <taxon>Mucoraceae</taxon>
        <taxon>Mucor</taxon>
    </lineage>
</organism>
<reference evidence="1 2" key="1">
    <citation type="submission" date="2024-04" db="EMBL/GenBank/DDBJ databases">
        <title>genome sequences of Mucor flavus KT1a and Helicostylum pulchrum KT1b strains isolated from the surface of a dry-aged beef.</title>
        <authorList>
            <person name="Toyotome T."/>
            <person name="Hosono M."/>
            <person name="Torimaru M."/>
            <person name="Fukuda K."/>
            <person name="Mikami N."/>
        </authorList>
    </citation>
    <scope>NUCLEOTIDE SEQUENCE [LARGE SCALE GENOMIC DNA]</scope>
    <source>
        <strain evidence="1 2">KT1a</strain>
    </source>
</reference>
<sequence length="57" mass="6740">MSLLQKYQSKTYVEDVAPQVPDVKAIVVYYSFHQVLRETLWLKQSEEGNRVNRQLNV</sequence>